<protein>
    <recommendedName>
        <fullName evidence="5">BED-type domain-containing protein</fullName>
    </recommendedName>
</protein>
<evidence type="ECO:0000256" key="1">
    <source>
        <dbReference type="ARBA" id="ARBA00022723"/>
    </source>
</evidence>
<dbReference type="GO" id="GO:0008270">
    <property type="term" value="F:zinc ion binding"/>
    <property type="evidence" value="ECO:0007669"/>
    <property type="project" value="UniProtKB-KW"/>
</dbReference>
<feature type="compositionally biased region" description="Polar residues" evidence="4">
    <location>
        <begin position="177"/>
        <end position="196"/>
    </location>
</feature>
<feature type="region of interest" description="Disordered" evidence="4">
    <location>
        <begin position="70"/>
        <end position="100"/>
    </location>
</feature>
<dbReference type="AlphaFoldDB" id="A0A6M2E9T2"/>
<evidence type="ECO:0000256" key="3">
    <source>
        <dbReference type="ARBA" id="ARBA00022833"/>
    </source>
</evidence>
<dbReference type="PANTHER" id="PTHR46951:SF2">
    <property type="entry name" value="BED-TYPE DOMAIN-CONTAINING PROTEIN"/>
    <property type="match status" value="1"/>
</dbReference>
<accession>A0A6M2E9T2</accession>
<keyword evidence="1" id="KW-0479">Metal-binding</keyword>
<keyword evidence="3" id="KW-0862">Zinc</keyword>
<feature type="compositionally biased region" description="Basic and acidic residues" evidence="4">
    <location>
        <begin position="198"/>
        <end position="209"/>
    </location>
</feature>
<dbReference type="PANTHER" id="PTHR46951">
    <property type="entry name" value="BED-TYPE DOMAIN-CONTAINING PROTEIN"/>
    <property type="match status" value="1"/>
</dbReference>
<name>A0A6M2E9T2_9ROSI</name>
<dbReference type="EMBL" id="GILB01001621">
    <property type="protein sequence ID" value="NUU81954.1"/>
    <property type="molecule type" value="Transcribed_RNA"/>
</dbReference>
<evidence type="ECO:0000313" key="6">
    <source>
        <dbReference type="EMBL" id="NUU81954.1"/>
    </source>
</evidence>
<organism evidence="6">
    <name type="scientific">Populus davidiana</name>
    <dbReference type="NCBI Taxonomy" id="266767"/>
    <lineage>
        <taxon>Eukaryota</taxon>
        <taxon>Viridiplantae</taxon>
        <taxon>Streptophyta</taxon>
        <taxon>Embryophyta</taxon>
        <taxon>Tracheophyta</taxon>
        <taxon>Spermatophyta</taxon>
        <taxon>Magnoliopsida</taxon>
        <taxon>eudicotyledons</taxon>
        <taxon>Gunneridae</taxon>
        <taxon>Pentapetalae</taxon>
        <taxon>rosids</taxon>
        <taxon>fabids</taxon>
        <taxon>Malpighiales</taxon>
        <taxon>Salicaceae</taxon>
        <taxon>Saliceae</taxon>
        <taxon>Populus</taxon>
    </lineage>
</organism>
<sequence>MAGPNYQFWECVVKMDAGRAVCKFCDLEFGKGTTITRIKSHLSGLTRRGIRICNKVPVEIEDAARAALPGNVSSRMPTGEDLGGAQETTGEATQTEDQVRRGQDPILACFKEVDGKMKCKFCGKEYAKTTSSTRFNYHLSGMKGGGAKACEQAPPDVKAALAAKQLQIDGSRKKRVGSSSYEVTNAISTSAQQQEMELQERGGSHERPSINKAGEPQGDSSQQTDNQLFSPSVNNNVIMGNEQNIVGVRTETMVPVLEQSDEEPDNLARDVEGMQEGVQSMEQGAEKERICLHLEEANALECTGEGSTQHVERNVSPYRFTGEATQTEDRVRHLVVKPWDVMAAEALYT</sequence>
<dbReference type="GO" id="GO:0003677">
    <property type="term" value="F:DNA binding"/>
    <property type="evidence" value="ECO:0007669"/>
    <property type="project" value="InterPro"/>
</dbReference>
<evidence type="ECO:0000259" key="5">
    <source>
        <dbReference type="Pfam" id="PF02892"/>
    </source>
</evidence>
<reference evidence="6" key="1">
    <citation type="submission" date="2020-03" db="EMBL/GenBank/DDBJ databases">
        <authorList>
            <person name="Zhang R."/>
        </authorList>
    </citation>
    <scope>NUCLEOTIDE SEQUENCE</scope>
</reference>
<feature type="compositionally biased region" description="Polar residues" evidence="4">
    <location>
        <begin position="218"/>
        <end position="235"/>
    </location>
</feature>
<feature type="compositionally biased region" description="Low complexity" evidence="4">
    <location>
        <begin position="83"/>
        <end position="96"/>
    </location>
</feature>
<dbReference type="InterPro" id="IPR003656">
    <property type="entry name" value="Znf_BED"/>
</dbReference>
<evidence type="ECO:0000256" key="2">
    <source>
        <dbReference type="ARBA" id="ARBA00022771"/>
    </source>
</evidence>
<keyword evidence="2" id="KW-0863">Zinc-finger</keyword>
<evidence type="ECO:0000256" key="4">
    <source>
        <dbReference type="SAM" id="MobiDB-lite"/>
    </source>
</evidence>
<proteinExistence type="predicted"/>
<feature type="region of interest" description="Disordered" evidence="4">
    <location>
        <begin position="170"/>
        <end position="235"/>
    </location>
</feature>
<feature type="domain" description="BED-type" evidence="5">
    <location>
        <begin position="112"/>
        <end position="139"/>
    </location>
</feature>
<dbReference type="Pfam" id="PF02892">
    <property type="entry name" value="zf-BED"/>
    <property type="match status" value="1"/>
</dbReference>